<protein>
    <recommendedName>
        <fullName evidence="1">DUF1508 domain-containing protein</fullName>
    </recommendedName>
</protein>
<feature type="domain" description="DUF1508" evidence="1">
    <location>
        <begin position="60"/>
        <end position="107"/>
    </location>
</feature>
<accession>A0A212J232</accession>
<dbReference type="InterPro" id="IPR010879">
    <property type="entry name" value="DUF1508"/>
</dbReference>
<name>A0A212J232_9BACT</name>
<dbReference type="PANTHER" id="PTHR40606:SF1">
    <property type="entry name" value="UPF0339 PROTEIN YEGP"/>
    <property type="match status" value="1"/>
</dbReference>
<gene>
    <name evidence="2" type="primary">yegP</name>
    <name evidence="2" type="ORF">KL86DYS2_10546</name>
</gene>
<dbReference type="SUPFAM" id="SSF160113">
    <property type="entry name" value="YegP-like"/>
    <property type="match status" value="2"/>
</dbReference>
<evidence type="ECO:0000259" key="1">
    <source>
        <dbReference type="Pfam" id="PF07411"/>
    </source>
</evidence>
<dbReference type="Gene3D" id="2.30.29.80">
    <property type="match status" value="1"/>
</dbReference>
<proteinExistence type="predicted"/>
<sequence>MGKFEISKRKNGEFQFNLKAGNGQVILSSEGYTKKENCKKGIESVRKNSQVGSRFEKLESKNGKSYFNLKATNGQIIGTSELYESVASRDNGIASVVKNAPDAEVVDLSAE</sequence>
<dbReference type="PANTHER" id="PTHR40606">
    <property type="match status" value="1"/>
</dbReference>
<feature type="domain" description="DUF1508" evidence="1">
    <location>
        <begin position="10"/>
        <end position="53"/>
    </location>
</feature>
<evidence type="ECO:0000313" key="2">
    <source>
        <dbReference type="EMBL" id="SBV93467.1"/>
    </source>
</evidence>
<organism evidence="2">
    <name type="scientific">uncultured Dysgonomonas sp</name>
    <dbReference type="NCBI Taxonomy" id="206096"/>
    <lineage>
        <taxon>Bacteria</taxon>
        <taxon>Pseudomonadati</taxon>
        <taxon>Bacteroidota</taxon>
        <taxon>Bacteroidia</taxon>
        <taxon>Bacteroidales</taxon>
        <taxon>Dysgonomonadaceae</taxon>
        <taxon>Dysgonomonas</taxon>
        <taxon>environmental samples</taxon>
    </lineage>
</organism>
<dbReference type="EMBL" id="FLUL01000001">
    <property type="protein sequence ID" value="SBV93467.1"/>
    <property type="molecule type" value="Genomic_DNA"/>
</dbReference>
<dbReference type="InterPro" id="IPR036913">
    <property type="entry name" value="YegP-like_sf"/>
</dbReference>
<dbReference type="Pfam" id="PF07411">
    <property type="entry name" value="DUF1508"/>
    <property type="match status" value="2"/>
</dbReference>
<dbReference type="AlphaFoldDB" id="A0A212J232"/>
<reference evidence="2" key="1">
    <citation type="submission" date="2016-04" db="EMBL/GenBank/DDBJ databases">
        <authorList>
            <person name="Evans L.H."/>
            <person name="Alamgir A."/>
            <person name="Owens N."/>
            <person name="Weber N.D."/>
            <person name="Virtaneva K."/>
            <person name="Barbian K."/>
            <person name="Babar A."/>
            <person name="Rosenke K."/>
        </authorList>
    </citation>
    <scope>NUCLEOTIDE SEQUENCE</scope>
    <source>
        <strain evidence="2">86-2</strain>
    </source>
</reference>
<dbReference type="RefSeq" id="WP_296946903.1">
    <property type="nucleotide sequence ID" value="NZ_LT599021.1"/>
</dbReference>
<dbReference type="InterPro" id="IPR051141">
    <property type="entry name" value="UPF0339_domain"/>
</dbReference>